<dbReference type="PANTHER" id="PTHR43112">
    <property type="entry name" value="FERREDOXIN"/>
    <property type="match status" value="1"/>
</dbReference>
<evidence type="ECO:0000313" key="12">
    <source>
        <dbReference type="Proteomes" id="UP000815325"/>
    </source>
</evidence>
<comment type="caution">
    <text evidence="11">The sequence shown here is derived from an EMBL/GenBank/DDBJ whole genome shotgun (WGS) entry which is preliminary data.</text>
</comment>
<dbReference type="CDD" id="cd00207">
    <property type="entry name" value="fer2"/>
    <property type="match status" value="1"/>
</dbReference>
<evidence type="ECO:0000256" key="3">
    <source>
        <dbReference type="ARBA" id="ARBA00022714"/>
    </source>
</evidence>
<keyword evidence="12" id="KW-1185">Reference proteome</keyword>
<dbReference type="InterPro" id="IPR001041">
    <property type="entry name" value="2Fe-2S_ferredoxin-type"/>
</dbReference>
<keyword evidence="6" id="KW-0408">Iron</keyword>
<keyword evidence="7" id="KW-0411">Iron-sulfur</keyword>
<dbReference type="SUPFAM" id="SSF54292">
    <property type="entry name" value="2Fe-2S ferredoxin-like"/>
    <property type="match status" value="1"/>
</dbReference>
<comment type="cofactor">
    <cofactor evidence="8">
        <name>[2Fe-2S] cluster</name>
        <dbReference type="ChEBI" id="CHEBI:190135"/>
    </cofactor>
</comment>
<keyword evidence="2" id="KW-0813">Transport</keyword>
<feature type="region of interest" description="Disordered" evidence="9">
    <location>
        <begin position="25"/>
        <end position="44"/>
    </location>
</feature>
<dbReference type="InterPro" id="IPR036010">
    <property type="entry name" value="2Fe-2S_ferredoxin-like_sf"/>
</dbReference>
<protein>
    <submittedName>
        <fullName evidence="11">2Fe-2S ferredoxin-type domain-containing protein</fullName>
    </submittedName>
</protein>
<evidence type="ECO:0000259" key="10">
    <source>
        <dbReference type="PROSITE" id="PS51085"/>
    </source>
</evidence>
<evidence type="ECO:0000256" key="4">
    <source>
        <dbReference type="ARBA" id="ARBA00022723"/>
    </source>
</evidence>
<reference evidence="11" key="1">
    <citation type="submission" date="2017-08" db="EMBL/GenBank/DDBJ databases">
        <authorList>
            <person name="Polle J.E."/>
            <person name="Barry K."/>
            <person name="Cushman J."/>
            <person name="Schmutz J."/>
            <person name="Tran D."/>
            <person name="Hathwaick L.T."/>
            <person name="Yim W.C."/>
            <person name="Jenkins J."/>
            <person name="Mckie-Krisberg Z.M."/>
            <person name="Prochnik S."/>
            <person name="Lindquist E."/>
            <person name="Dockter R.B."/>
            <person name="Adam C."/>
            <person name="Molina H."/>
            <person name="Bunkerborg J."/>
            <person name="Jin E."/>
            <person name="Buchheim M."/>
            <person name="Magnuson J."/>
        </authorList>
    </citation>
    <scope>NUCLEOTIDE SEQUENCE</scope>
    <source>
        <strain evidence="11">CCAP 19/18</strain>
    </source>
</reference>
<dbReference type="PANTHER" id="PTHR43112:SF9">
    <property type="entry name" value="FERREDOXIN C 1, CHLOROPLASTIC"/>
    <property type="match status" value="1"/>
</dbReference>
<dbReference type="InterPro" id="IPR012675">
    <property type="entry name" value="Beta-grasp_dom_sf"/>
</dbReference>
<organism evidence="11 12">
    <name type="scientific">Dunaliella salina</name>
    <name type="common">Green alga</name>
    <name type="synonym">Protococcus salinus</name>
    <dbReference type="NCBI Taxonomy" id="3046"/>
    <lineage>
        <taxon>Eukaryota</taxon>
        <taxon>Viridiplantae</taxon>
        <taxon>Chlorophyta</taxon>
        <taxon>core chlorophytes</taxon>
        <taxon>Chlorophyceae</taxon>
        <taxon>CS clade</taxon>
        <taxon>Chlamydomonadales</taxon>
        <taxon>Dunaliellaceae</taxon>
        <taxon>Dunaliella</taxon>
    </lineage>
</organism>
<evidence type="ECO:0000256" key="6">
    <source>
        <dbReference type="ARBA" id="ARBA00023004"/>
    </source>
</evidence>
<gene>
    <name evidence="11" type="ORF">DUNSADRAFT_18145</name>
</gene>
<keyword evidence="3" id="KW-0001">2Fe-2S</keyword>
<dbReference type="Pfam" id="PF00111">
    <property type="entry name" value="Fer2"/>
    <property type="match status" value="1"/>
</dbReference>
<dbReference type="PROSITE" id="PS51085">
    <property type="entry name" value="2FE2S_FER_2"/>
    <property type="match status" value="1"/>
</dbReference>
<evidence type="ECO:0000256" key="7">
    <source>
        <dbReference type="ARBA" id="ARBA00023014"/>
    </source>
</evidence>
<proteinExistence type="inferred from homology"/>
<evidence type="ECO:0000256" key="2">
    <source>
        <dbReference type="ARBA" id="ARBA00022448"/>
    </source>
</evidence>
<evidence type="ECO:0000313" key="11">
    <source>
        <dbReference type="EMBL" id="KAF5839985.1"/>
    </source>
</evidence>
<comment type="similarity">
    <text evidence="1">Belongs to the 2Fe2S plant-type ferredoxin family.</text>
</comment>
<evidence type="ECO:0000256" key="1">
    <source>
        <dbReference type="ARBA" id="ARBA00007874"/>
    </source>
</evidence>
<dbReference type="Proteomes" id="UP000815325">
    <property type="component" value="Unassembled WGS sequence"/>
</dbReference>
<name>A0ABQ7GZG1_DUNSA</name>
<feature type="domain" description="2Fe-2S ferredoxin-type" evidence="10">
    <location>
        <begin position="42"/>
        <end position="131"/>
    </location>
</feature>
<evidence type="ECO:0000256" key="9">
    <source>
        <dbReference type="SAM" id="MobiDB-lite"/>
    </source>
</evidence>
<evidence type="ECO:0000256" key="8">
    <source>
        <dbReference type="ARBA" id="ARBA00034078"/>
    </source>
</evidence>
<keyword evidence="4" id="KW-0479">Metal-binding</keyword>
<sequence length="140" mass="15042">MQILGHLSSRSAIASRPPVPAHLKALQRRPGNSRRAGSVRAHKVEIEHQGKKVELEVPSGQSILDVALDNGMELPHDCKMGVCMTCPAKLVSGKVDQSGGMISEDVADKGYALMCVAQPQEDCKVVTISEDELLDIQMGN</sequence>
<keyword evidence="5" id="KW-0249">Electron transport</keyword>
<evidence type="ECO:0000256" key="5">
    <source>
        <dbReference type="ARBA" id="ARBA00022982"/>
    </source>
</evidence>
<dbReference type="Gene3D" id="3.10.20.30">
    <property type="match status" value="1"/>
</dbReference>
<dbReference type="EMBL" id="MU069527">
    <property type="protein sequence ID" value="KAF5839985.1"/>
    <property type="molecule type" value="Genomic_DNA"/>
</dbReference>
<accession>A0ABQ7GZG1</accession>